<dbReference type="EMBL" id="BPVZ01000030">
    <property type="protein sequence ID" value="GKV09173.1"/>
    <property type="molecule type" value="Genomic_DNA"/>
</dbReference>
<keyword evidence="15" id="KW-1185">Reference proteome</keyword>
<dbReference type="InterPro" id="IPR002401">
    <property type="entry name" value="Cyt_P450_E_grp-I"/>
</dbReference>
<evidence type="ECO:0000256" key="1">
    <source>
        <dbReference type="ARBA" id="ARBA00001971"/>
    </source>
</evidence>
<keyword evidence="8 13" id="KW-0560">Oxidoreductase</keyword>
<dbReference type="AlphaFoldDB" id="A0AAV5J3L0"/>
<dbReference type="GO" id="GO:0020037">
    <property type="term" value="F:heme binding"/>
    <property type="evidence" value="ECO:0007669"/>
    <property type="project" value="InterPro"/>
</dbReference>
<dbReference type="InterPro" id="IPR017972">
    <property type="entry name" value="Cyt_P450_CS"/>
</dbReference>
<dbReference type="GO" id="GO:0005506">
    <property type="term" value="F:iron ion binding"/>
    <property type="evidence" value="ECO:0007669"/>
    <property type="project" value="InterPro"/>
</dbReference>
<evidence type="ECO:0000256" key="6">
    <source>
        <dbReference type="ARBA" id="ARBA00022723"/>
    </source>
</evidence>
<dbReference type="GO" id="GO:0016020">
    <property type="term" value="C:membrane"/>
    <property type="evidence" value="ECO:0007669"/>
    <property type="project" value="UniProtKB-SubCell"/>
</dbReference>
<dbReference type="PANTHER" id="PTHR47944">
    <property type="entry name" value="CYTOCHROME P450 98A9"/>
    <property type="match status" value="1"/>
</dbReference>
<comment type="similarity">
    <text evidence="3 13">Belongs to the cytochrome P450 family.</text>
</comment>
<organism evidence="14 15">
    <name type="scientific">Rubroshorea leprosula</name>
    <dbReference type="NCBI Taxonomy" id="152421"/>
    <lineage>
        <taxon>Eukaryota</taxon>
        <taxon>Viridiplantae</taxon>
        <taxon>Streptophyta</taxon>
        <taxon>Embryophyta</taxon>
        <taxon>Tracheophyta</taxon>
        <taxon>Spermatophyta</taxon>
        <taxon>Magnoliopsida</taxon>
        <taxon>eudicotyledons</taxon>
        <taxon>Gunneridae</taxon>
        <taxon>Pentapetalae</taxon>
        <taxon>rosids</taxon>
        <taxon>malvids</taxon>
        <taxon>Malvales</taxon>
        <taxon>Dipterocarpaceae</taxon>
        <taxon>Rubroshorea</taxon>
    </lineage>
</organism>
<dbReference type="InterPro" id="IPR001128">
    <property type="entry name" value="Cyt_P450"/>
</dbReference>
<keyword evidence="4 12" id="KW-0349">Heme</keyword>
<dbReference type="PROSITE" id="PS00086">
    <property type="entry name" value="CYTOCHROME_P450"/>
    <property type="match status" value="1"/>
</dbReference>
<evidence type="ECO:0000256" key="8">
    <source>
        <dbReference type="ARBA" id="ARBA00023002"/>
    </source>
</evidence>
<evidence type="ECO:0000313" key="14">
    <source>
        <dbReference type="EMBL" id="GKV09173.1"/>
    </source>
</evidence>
<keyword evidence="10 13" id="KW-0503">Monooxygenase</keyword>
<evidence type="ECO:0000256" key="9">
    <source>
        <dbReference type="ARBA" id="ARBA00023004"/>
    </source>
</evidence>
<evidence type="ECO:0000256" key="7">
    <source>
        <dbReference type="ARBA" id="ARBA00022989"/>
    </source>
</evidence>
<evidence type="ECO:0000313" key="15">
    <source>
        <dbReference type="Proteomes" id="UP001054252"/>
    </source>
</evidence>
<keyword evidence="11" id="KW-0472">Membrane</keyword>
<comment type="subcellular location">
    <subcellularLocation>
        <location evidence="2">Membrane</location>
        <topology evidence="2">Single-pass membrane protein</topology>
    </subcellularLocation>
</comment>
<keyword evidence="6 12" id="KW-0479">Metal-binding</keyword>
<sequence length="442" mass="49191">MLPFSSSPPSFFKSFINSTSKLPPGPLALPVIGHLHLLGPLIHKTFHHLSSRYGPLIYLRIGSVPCVVASSPELAKEFLKTNELTFSARKHTFAIDHLTYHSSFAFAPYGPYWKFIKKLSAYELLGSRTLNQFLPIRTQELNHFIAILLQKSKSGESVNLTQELLKLTNNVISQMMMSLRCSGIADQADGVRTLVREDFLTAATDTTAIALEWALAELINHPEVLEKAQKEIDKVVGKNRLVEESDNPSLHYIHAVIKETFRLHPPIPMISRKSTQECKIGGYTIPEGALLFVNIWSIGRDPKVWEDPFKFRPERFLKSENGEASGTTIDVKGLHYQLLPFGSGRRACPGISLAMQELPTALAAMIQCFDWKVVVTDGEKHGPVDVVDMDERPGLTAPRAHDLECFPISRLGSVPSGFIEAHARACLGFRPQGQGCQDQDKK</sequence>
<comment type="cofactor">
    <cofactor evidence="1 12">
        <name>heme</name>
        <dbReference type="ChEBI" id="CHEBI:30413"/>
    </cofactor>
</comment>
<name>A0AAV5J3L0_9ROSI</name>
<dbReference type="InterPro" id="IPR036396">
    <property type="entry name" value="Cyt_P450_sf"/>
</dbReference>
<keyword evidence="7" id="KW-1133">Transmembrane helix</keyword>
<evidence type="ECO:0000256" key="4">
    <source>
        <dbReference type="ARBA" id="ARBA00022617"/>
    </source>
</evidence>
<dbReference type="Pfam" id="PF00067">
    <property type="entry name" value="p450"/>
    <property type="match status" value="2"/>
</dbReference>
<feature type="binding site" description="axial binding residue" evidence="12">
    <location>
        <position position="348"/>
    </location>
    <ligand>
        <name>heme</name>
        <dbReference type="ChEBI" id="CHEBI:30413"/>
    </ligand>
    <ligandPart>
        <name>Fe</name>
        <dbReference type="ChEBI" id="CHEBI:18248"/>
    </ligandPart>
</feature>
<dbReference type="Gene3D" id="1.10.630.10">
    <property type="entry name" value="Cytochrome P450"/>
    <property type="match status" value="2"/>
</dbReference>
<evidence type="ECO:0000256" key="2">
    <source>
        <dbReference type="ARBA" id="ARBA00004167"/>
    </source>
</evidence>
<comment type="caution">
    <text evidence="14">The sequence shown here is derived from an EMBL/GenBank/DDBJ whole genome shotgun (WGS) entry which is preliminary data.</text>
</comment>
<dbReference type="PRINTS" id="PR00385">
    <property type="entry name" value="P450"/>
</dbReference>
<evidence type="ECO:0008006" key="16">
    <source>
        <dbReference type="Google" id="ProtNLM"/>
    </source>
</evidence>
<protein>
    <recommendedName>
        <fullName evidence="16">Flavone synthase II</fullName>
    </recommendedName>
</protein>
<evidence type="ECO:0000256" key="12">
    <source>
        <dbReference type="PIRSR" id="PIRSR602401-1"/>
    </source>
</evidence>
<dbReference type="FunFam" id="1.10.630.10:FF:000126">
    <property type="entry name" value="Predicted protein"/>
    <property type="match status" value="1"/>
</dbReference>
<evidence type="ECO:0000256" key="3">
    <source>
        <dbReference type="ARBA" id="ARBA00010617"/>
    </source>
</evidence>
<dbReference type="GO" id="GO:0016705">
    <property type="term" value="F:oxidoreductase activity, acting on paired donors, with incorporation or reduction of molecular oxygen"/>
    <property type="evidence" value="ECO:0007669"/>
    <property type="project" value="InterPro"/>
</dbReference>
<keyword evidence="9 12" id="KW-0408">Iron</keyword>
<dbReference type="Proteomes" id="UP001054252">
    <property type="component" value="Unassembled WGS sequence"/>
</dbReference>
<evidence type="ECO:0000256" key="13">
    <source>
        <dbReference type="RuleBase" id="RU000461"/>
    </source>
</evidence>
<gene>
    <name evidence="14" type="ORF">SLEP1_g20715</name>
</gene>
<dbReference type="GO" id="GO:0004497">
    <property type="term" value="F:monooxygenase activity"/>
    <property type="evidence" value="ECO:0007669"/>
    <property type="project" value="UniProtKB-KW"/>
</dbReference>
<reference evidence="14 15" key="1">
    <citation type="journal article" date="2021" name="Commun. Biol.">
        <title>The genome of Shorea leprosula (Dipterocarpaceae) highlights the ecological relevance of drought in aseasonal tropical rainforests.</title>
        <authorList>
            <person name="Ng K.K.S."/>
            <person name="Kobayashi M.J."/>
            <person name="Fawcett J.A."/>
            <person name="Hatakeyama M."/>
            <person name="Paape T."/>
            <person name="Ng C.H."/>
            <person name="Ang C.C."/>
            <person name="Tnah L.H."/>
            <person name="Lee C.T."/>
            <person name="Nishiyama T."/>
            <person name="Sese J."/>
            <person name="O'Brien M.J."/>
            <person name="Copetti D."/>
            <person name="Mohd Noor M.I."/>
            <person name="Ong R.C."/>
            <person name="Putra M."/>
            <person name="Sireger I.Z."/>
            <person name="Indrioko S."/>
            <person name="Kosugi Y."/>
            <person name="Izuno A."/>
            <person name="Isagi Y."/>
            <person name="Lee S.L."/>
            <person name="Shimizu K.K."/>
        </authorList>
    </citation>
    <scope>NUCLEOTIDE SEQUENCE [LARGE SCALE GENOMIC DNA]</scope>
    <source>
        <strain evidence="14">214</strain>
    </source>
</reference>
<dbReference type="SUPFAM" id="SSF48264">
    <property type="entry name" value="Cytochrome P450"/>
    <property type="match status" value="1"/>
</dbReference>
<evidence type="ECO:0000256" key="10">
    <source>
        <dbReference type="ARBA" id="ARBA00023033"/>
    </source>
</evidence>
<keyword evidence="5" id="KW-0812">Transmembrane</keyword>
<proteinExistence type="inferred from homology"/>
<accession>A0AAV5J3L0</accession>
<evidence type="ECO:0000256" key="5">
    <source>
        <dbReference type="ARBA" id="ARBA00022692"/>
    </source>
</evidence>
<dbReference type="PANTHER" id="PTHR47944:SF17">
    <property type="entry name" value="3,9-DIHYDROXYPTEROCARPAN 6A-MONOOXYGENASE"/>
    <property type="match status" value="1"/>
</dbReference>
<dbReference type="PRINTS" id="PR00463">
    <property type="entry name" value="EP450I"/>
</dbReference>
<evidence type="ECO:0000256" key="11">
    <source>
        <dbReference type="ARBA" id="ARBA00023136"/>
    </source>
</evidence>